<sequence length="466" mass="52267">MNVICNRIPPHIGDVVTPVSIYLTLRDMFPNTILLESSDYHSNNNSLSFICFDPIADFLVNNNTVTCKFPDGSMEQTALPAKESLADIIKAFSDRIIADDSKCPVKASGLYGYTTYDSVRYFEDVKLDVDSSVAHAIPDMRYHLYRGVIAFNHFTNQLYLVEHLADGEESRKDQLLNVLKNRTVPSFRFEPTGNEVSPLTDDQYKQMVNKGKEHCFRGDVFQIVLSRQFSQPFKGDEFNVYRALRNINPSPYLFFFDYGDYRLFGSSPESQLVVENNVATINPIAGTFRRTGDDMKDLKLAEELAADPKENAEHVMLVDLARNDLGRNCTEVKVKTYKEIQYYSHVLHLVSEVNGKLKPGSTVPRVMGDTFPAGTLSGAPKFRAMELINKYEPHQRGFYGGCIGKLGLDGSFNQAIAIRSFLSKGNTLFYQAGAGVVSESKDVSELNEVNNKLGALKTAIELAREF</sequence>
<organism evidence="11 12">
    <name type="scientific">Alkalitalea saponilacus</name>
    <dbReference type="NCBI Taxonomy" id="889453"/>
    <lineage>
        <taxon>Bacteria</taxon>
        <taxon>Pseudomonadati</taxon>
        <taxon>Bacteroidota</taxon>
        <taxon>Bacteroidia</taxon>
        <taxon>Marinilabiliales</taxon>
        <taxon>Marinilabiliaceae</taxon>
        <taxon>Alkalitalea</taxon>
    </lineage>
</organism>
<evidence type="ECO:0000259" key="9">
    <source>
        <dbReference type="Pfam" id="PF00425"/>
    </source>
</evidence>
<dbReference type="Gene3D" id="3.60.120.10">
    <property type="entry name" value="Anthranilate synthase"/>
    <property type="match status" value="1"/>
</dbReference>
<evidence type="ECO:0000256" key="8">
    <source>
        <dbReference type="ARBA" id="ARBA00047683"/>
    </source>
</evidence>
<evidence type="ECO:0000256" key="6">
    <source>
        <dbReference type="ARBA" id="ARBA00023239"/>
    </source>
</evidence>
<feature type="domain" description="Chorismate-utilising enzyme C-terminal" evidence="9">
    <location>
        <begin position="201"/>
        <end position="452"/>
    </location>
</feature>
<evidence type="ECO:0000256" key="4">
    <source>
        <dbReference type="ARBA" id="ARBA00022723"/>
    </source>
</evidence>
<dbReference type="GO" id="GO:0004049">
    <property type="term" value="F:anthranilate synthase activity"/>
    <property type="evidence" value="ECO:0007669"/>
    <property type="project" value="UniProtKB-EC"/>
</dbReference>
<comment type="cofactor">
    <cofactor evidence="1">
        <name>Mg(2+)</name>
        <dbReference type="ChEBI" id="CHEBI:18420"/>
    </cofactor>
</comment>
<dbReference type="GO" id="GO:0000162">
    <property type="term" value="P:L-tryptophan biosynthetic process"/>
    <property type="evidence" value="ECO:0007669"/>
    <property type="project" value="TreeGrafter"/>
</dbReference>
<dbReference type="Pfam" id="PF04715">
    <property type="entry name" value="Anth_synt_I_N"/>
    <property type="match status" value="1"/>
</dbReference>
<protein>
    <recommendedName>
        <fullName evidence="3">Anthranilate synthase component 1</fullName>
    </recommendedName>
</protein>
<reference evidence="11 12" key="1">
    <citation type="submission" date="2017-02" db="EMBL/GenBank/DDBJ databases">
        <authorList>
            <person name="Peterson S.W."/>
        </authorList>
    </citation>
    <scope>NUCLEOTIDE SEQUENCE [LARGE SCALE GENOMIC DNA]</scope>
    <source>
        <strain evidence="11 12">DSM 24412</strain>
    </source>
</reference>
<keyword evidence="4" id="KW-0479">Metal-binding</keyword>
<gene>
    <name evidence="11" type="ORF">SAMN03080601_00414</name>
</gene>
<evidence type="ECO:0000313" key="12">
    <source>
        <dbReference type="Proteomes" id="UP000191055"/>
    </source>
</evidence>
<keyword evidence="6" id="KW-0456">Lyase</keyword>
<dbReference type="InterPro" id="IPR006805">
    <property type="entry name" value="Anth_synth_I_N"/>
</dbReference>
<dbReference type="GO" id="GO:0046872">
    <property type="term" value="F:metal ion binding"/>
    <property type="evidence" value="ECO:0007669"/>
    <property type="project" value="UniProtKB-KW"/>
</dbReference>
<keyword evidence="5" id="KW-0460">Magnesium</keyword>
<dbReference type="InterPro" id="IPR015890">
    <property type="entry name" value="Chorismate_C"/>
</dbReference>
<dbReference type="Proteomes" id="UP000191055">
    <property type="component" value="Unassembled WGS sequence"/>
</dbReference>
<dbReference type="STRING" id="889453.SAMN03080601_00414"/>
<name>A0A1T5AX62_9BACT</name>
<keyword evidence="12" id="KW-1185">Reference proteome</keyword>
<dbReference type="AlphaFoldDB" id="A0A1T5AX62"/>
<dbReference type="EMBL" id="FUYV01000001">
    <property type="protein sequence ID" value="SKB39545.1"/>
    <property type="molecule type" value="Genomic_DNA"/>
</dbReference>
<comment type="function">
    <text evidence="7">Part of a heterotetrameric complex that catalyzes the two-step biosynthesis of anthranilate, an intermediate in the biosynthesis of L-tryptophan. In the first step, the glutamine-binding beta subunit (TrpG) of anthranilate synthase (AS) provides the glutamine amidotransferase activity which generates ammonia as a substrate that, along with chorismate, is used in the second step, catalyzed by the large alpha subunit of AS (TrpE) to produce anthranilate. In the absence of TrpG, TrpE can synthesize anthranilate directly from chorismate and high concentrations of ammonia.</text>
</comment>
<evidence type="ECO:0000256" key="5">
    <source>
        <dbReference type="ARBA" id="ARBA00022842"/>
    </source>
</evidence>
<accession>A0A1T5AX62</accession>
<comment type="subunit">
    <text evidence="2">Heterotetramer consisting of two non-identical subunits: a beta subunit (TrpG) and a large alpha subunit (TrpE).</text>
</comment>
<evidence type="ECO:0000256" key="7">
    <source>
        <dbReference type="ARBA" id="ARBA00025634"/>
    </source>
</evidence>
<dbReference type="InterPro" id="IPR019999">
    <property type="entry name" value="Anth_synth_I-like"/>
</dbReference>
<dbReference type="PRINTS" id="PR00095">
    <property type="entry name" value="ANTSNTHASEI"/>
</dbReference>
<feature type="domain" description="Anthranilate synthase component I N-terminal" evidence="10">
    <location>
        <begin position="14"/>
        <end position="160"/>
    </location>
</feature>
<evidence type="ECO:0000313" key="11">
    <source>
        <dbReference type="EMBL" id="SKB39545.1"/>
    </source>
</evidence>
<dbReference type="InterPro" id="IPR005801">
    <property type="entry name" value="ADC_synthase"/>
</dbReference>
<dbReference type="PANTHER" id="PTHR11236:SF48">
    <property type="entry name" value="ISOCHORISMATE SYNTHASE MENF"/>
    <property type="match status" value="1"/>
</dbReference>
<comment type="catalytic activity">
    <reaction evidence="8">
        <text>chorismate + L-glutamine = anthranilate + pyruvate + L-glutamate + H(+)</text>
        <dbReference type="Rhea" id="RHEA:21732"/>
        <dbReference type="ChEBI" id="CHEBI:15361"/>
        <dbReference type="ChEBI" id="CHEBI:15378"/>
        <dbReference type="ChEBI" id="CHEBI:16567"/>
        <dbReference type="ChEBI" id="CHEBI:29748"/>
        <dbReference type="ChEBI" id="CHEBI:29985"/>
        <dbReference type="ChEBI" id="CHEBI:58359"/>
        <dbReference type="EC" id="4.1.3.27"/>
    </reaction>
</comment>
<evidence type="ECO:0000256" key="1">
    <source>
        <dbReference type="ARBA" id="ARBA00001946"/>
    </source>
</evidence>
<evidence type="ECO:0000256" key="2">
    <source>
        <dbReference type="ARBA" id="ARBA00011575"/>
    </source>
</evidence>
<dbReference type="SUPFAM" id="SSF56322">
    <property type="entry name" value="ADC synthase"/>
    <property type="match status" value="1"/>
</dbReference>
<dbReference type="Pfam" id="PF00425">
    <property type="entry name" value="Chorismate_bind"/>
    <property type="match status" value="1"/>
</dbReference>
<evidence type="ECO:0000256" key="3">
    <source>
        <dbReference type="ARBA" id="ARBA00020653"/>
    </source>
</evidence>
<proteinExistence type="predicted"/>
<evidence type="ECO:0000259" key="10">
    <source>
        <dbReference type="Pfam" id="PF04715"/>
    </source>
</evidence>
<dbReference type="PANTHER" id="PTHR11236">
    <property type="entry name" value="AMINOBENZOATE/ANTHRANILATE SYNTHASE"/>
    <property type="match status" value="1"/>
</dbReference>